<dbReference type="InterPro" id="IPR036610">
    <property type="entry name" value="PEBP-like_sf"/>
</dbReference>
<feature type="signal peptide" evidence="1">
    <location>
        <begin position="1"/>
        <end position="20"/>
    </location>
</feature>
<evidence type="ECO:0000313" key="2">
    <source>
        <dbReference type="EMBL" id="KAF2673758.1"/>
    </source>
</evidence>
<dbReference type="GO" id="GO:0030414">
    <property type="term" value="F:peptidase inhibitor activity"/>
    <property type="evidence" value="ECO:0007669"/>
    <property type="project" value="TreeGrafter"/>
</dbReference>
<proteinExistence type="predicted"/>
<evidence type="ECO:0000313" key="3">
    <source>
        <dbReference type="Proteomes" id="UP000799302"/>
    </source>
</evidence>
<dbReference type="EMBL" id="MU004231">
    <property type="protein sequence ID" value="KAF2673758.1"/>
    <property type="molecule type" value="Genomic_DNA"/>
</dbReference>
<dbReference type="AlphaFoldDB" id="A0A6A6URR0"/>
<dbReference type="PANTHER" id="PTHR11362">
    <property type="entry name" value="PHOSPHATIDYLETHANOLAMINE-BINDING PROTEIN"/>
    <property type="match status" value="1"/>
</dbReference>
<evidence type="ECO:0000256" key="1">
    <source>
        <dbReference type="SAM" id="SignalP"/>
    </source>
</evidence>
<accession>A0A6A6URR0</accession>
<reference evidence="2" key="1">
    <citation type="journal article" date="2020" name="Stud. Mycol.">
        <title>101 Dothideomycetes genomes: a test case for predicting lifestyles and emergence of pathogens.</title>
        <authorList>
            <person name="Haridas S."/>
            <person name="Albert R."/>
            <person name="Binder M."/>
            <person name="Bloem J."/>
            <person name="Labutti K."/>
            <person name="Salamov A."/>
            <person name="Andreopoulos B."/>
            <person name="Baker S."/>
            <person name="Barry K."/>
            <person name="Bills G."/>
            <person name="Bluhm B."/>
            <person name="Cannon C."/>
            <person name="Castanera R."/>
            <person name="Culley D."/>
            <person name="Daum C."/>
            <person name="Ezra D."/>
            <person name="Gonzalez J."/>
            <person name="Henrissat B."/>
            <person name="Kuo A."/>
            <person name="Liang C."/>
            <person name="Lipzen A."/>
            <person name="Lutzoni F."/>
            <person name="Magnuson J."/>
            <person name="Mondo S."/>
            <person name="Nolan M."/>
            <person name="Ohm R."/>
            <person name="Pangilinan J."/>
            <person name="Park H.-J."/>
            <person name="Ramirez L."/>
            <person name="Alfaro M."/>
            <person name="Sun H."/>
            <person name="Tritt A."/>
            <person name="Yoshinaga Y."/>
            <person name="Zwiers L.-H."/>
            <person name="Turgeon B."/>
            <person name="Goodwin S."/>
            <person name="Spatafora J."/>
            <person name="Crous P."/>
            <person name="Grigoriev I."/>
        </authorList>
    </citation>
    <scope>NUCLEOTIDE SEQUENCE</scope>
    <source>
        <strain evidence="2">CBS 115976</strain>
    </source>
</reference>
<dbReference type="SUPFAM" id="SSF49777">
    <property type="entry name" value="PEBP-like"/>
    <property type="match status" value="1"/>
</dbReference>
<feature type="chain" id="PRO_5025638986" evidence="1">
    <location>
        <begin position="21"/>
        <end position="290"/>
    </location>
</feature>
<name>A0A6A6URR0_9PEZI</name>
<dbReference type="Proteomes" id="UP000799302">
    <property type="component" value="Unassembled WGS sequence"/>
</dbReference>
<sequence length="290" mass="30614">MPSLLRSIAVAAGLICSVVGQTPNDFTPGTLVKLGVIYPKIDINPPGTDVQSLDLVSTVPSLMIPQSTLVSADGKLATNSKFMIFMIDIDVVRDNVATTVLHWFQPDLIPEGNSLVLTGTNTSSVLLKVSPGATYNPTSAVLNDFRKRQLPPLPPPPAANPNNLAPGALGTRAQAVYFGPAPPPGPPHRYVQVLFAQPANFSVPACFQNIVAQPGATPDRTGRVGFDIAQFLRASRVNTRPLAGNFFLAQNPTPGALTANAAVSSLRNNQCARATPAPVAPAKLKYMKLH</sequence>
<dbReference type="InterPro" id="IPR008914">
    <property type="entry name" value="PEBP"/>
</dbReference>
<protein>
    <submittedName>
        <fullName evidence="2">PEBP-like protein</fullName>
    </submittedName>
</protein>
<dbReference type="OrthoDB" id="2506647at2759"/>
<dbReference type="GO" id="GO:0030162">
    <property type="term" value="P:regulation of proteolysis"/>
    <property type="evidence" value="ECO:0007669"/>
    <property type="project" value="TreeGrafter"/>
</dbReference>
<dbReference type="PANTHER" id="PTHR11362:SF141">
    <property type="entry name" value="PHOSPHATIDYLETHANOLAMINE-BINDING PROTEIN"/>
    <property type="match status" value="1"/>
</dbReference>
<keyword evidence="3" id="KW-1185">Reference proteome</keyword>
<dbReference type="InterPro" id="IPR035810">
    <property type="entry name" value="PEBP_euk"/>
</dbReference>
<organism evidence="2 3">
    <name type="scientific">Microthyrium microscopicum</name>
    <dbReference type="NCBI Taxonomy" id="703497"/>
    <lineage>
        <taxon>Eukaryota</taxon>
        <taxon>Fungi</taxon>
        <taxon>Dikarya</taxon>
        <taxon>Ascomycota</taxon>
        <taxon>Pezizomycotina</taxon>
        <taxon>Dothideomycetes</taxon>
        <taxon>Dothideomycetes incertae sedis</taxon>
        <taxon>Microthyriales</taxon>
        <taxon>Microthyriaceae</taxon>
        <taxon>Microthyrium</taxon>
    </lineage>
</organism>
<dbReference type="GO" id="GO:0005543">
    <property type="term" value="F:phospholipid binding"/>
    <property type="evidence" value="ECO:0007669"/>
    <property type="project" value="TreeGrafter"/>
</dbReference>
<keyword evidence="1" id="KW-0732">Signal</keyword>
<dbReference type="Pfam" id="PF01161">
    <property type="entry name" value="PBP"/>
    <property type="match status" value="1"/>
</dbReference>
<gene>
    <name evidence="2" type="ORF">BT63DRAFT_166193</name>
</gene>
<dbReference type="GO" id="GO:0046578">
    <property type="term" value="P:regulation of Ras protein signal transduction"/>
    <property type="evidence" value="ECO:0007669"/>
    <property type="project" value="TreeGrafter"/>
</dbReference>
<dbReference type="Gene3D" id="3.90.280.10">
    <property type="entry name" value="PEBP-like"/>
    <property type="match status" value="1"/>
</dbReference>